<dbReference type="HOGENOM" id="CLU_047691_9_2_11"/>
<dbReference type="Pfam" id="PF08281">
    <property type="entry name" value="Sigma70_r4_2"/>
    <property type="match status" value="1"/>
</dbReference>
<dbReference type="eggNOG" id="COG1595">
    <property type="taxonomic scope" value="Bacteria"/>
</dbReference>
<evidence type="ECO:0000256" key="2">
    <source>
        <dbReference type="ARBA" id="ARBA00023015"/>
    </source>
</evidence>
<dbReference type="EMBL" id="JNBY01000141">
    <property type="protein sequence ID" value="KDN81476.1"/>
    <property type="molecule type" value="Genomic_DNA"/>
</dbReference>
<comment type="caution">
    <text evidence="6">The sequence shown here is derived from an EMBL/GenBank/DDBJ whole genome shotgun (WGS) entry which is preliminary data.</text>
</comment>
<accession>A0A066YTR1</accession>
<dbReference type="InterPro" id="IPR013325">
    <property type="entry name" value="RNA_pol_sigma_r2"/>
</dbReference>
<keyword evidence="4" id="KW-0804">Transcription</keyword>
<evidence type="ECO:0000313" key="6">
    <source>
        <dbReference type="EMBL" id="KDN81476.1"/>
    </source>
</evidence>
<feature type="domain" description="PH" evidence="5">
    <location>
        <begin position="1"/>
        <end position="22"/>
    </location>
</feature>
<dbReference type="GO" id="GO:0003677">
    <property type="term" value="F:DNA binding"/>
    <property type="evidence" value="ECO:0007669"/>
    <property type="project" value="InterPro"/>
</dbReference>
<dbReference type="GO" id="GO:0006352">
    <property type="term" value="P:DNA-templated transcription initiation"/>
    <property type="evidence" value="ECO:0007669"/>
    <property type="project" value="InterPro"/>
</dbReference>
<dbReference type="GO" id="GO:0016987">
    <property type="term" value="F:sigma factor activity"/>
    <property type="evidence" value="ECO:0007669"/>
    <property type="project" value="UniProtKB-KW"/>
</dbReference>
<evidence type="ECO:0000259" key="5">
    <source>
        <dbReference type="PROSITE" id="PS50003"/>
    </source>
</evidence>
<dbReference type="InterPro" id="IPR036388">
    <property type="entry name" value="WH-like_DNA-bd_sf"/>
</dbReference>
<comment type="similarity">
    <text evidence="1">Belongs to the sigma-70 factor family. ECF subfamily.</text>
</comment>
<organism evidence="6 7">
    <name type="scientific">Kitasatospora cheerisanensis KCTC 2395</name>
    <dbReference type="NCBI Taxonomy" id="1348663"/>
    <lineage>
        <taxon>Bacteria</taxon>
        <taxon>Bacillati</taxon>
        <taxon>Actinomycetota</taxon>
        <taxon>Actinomycetes</taxon>
        <taxon>Kitasatosporales</taxon>
        <taxon>Streptomycetaceae</taxon>
        <taxon>Kitasatospora</taxon>
    </lineage>
</organism>
<gene>
    <name evidence="6" type="ORF">KCH_67140</name>
</gene>
<name>A0A066YTR1_9ACTN</name>
<proteinExistence type="inferred from homology"/>
<dbReference type="InterPro" id="IPR013249">
    <property type="entry name" value="RNA_pol_sigma70_r4_t2"/>
</dbReference>
<dbReference type="Proteomes" id="UP000027178">
    <property type="component" value="Unassembled WGS sequence"/>
</dbReference>
<dbReference type="PATRIC" id="fig|1348663.4.peg.6495"/>
<dbReference type="InterPro" id="IPR013324">
    <property type="entry name" value="RNA_pol_sigma_r3/r4-like"/>
</dbReference>
<dbReference type="SUPFAM" id="SSF88659">
    <property type="entry name" value="Sigma3 and sigma4 domains of RNA polymerase sigma factors"/>
    <property type="match status" value="1"/>
</dbReference>
<dbReference type="SUPFAM" id="SSF88946">
    <property type="entry name" value="Sigma2 domain of RNA polymerase sigma factors"/>
    <property type="match status" value="1"/>
</dbReference>
<dbReference type="OrthoDB" id="4184921at2"/>
<evidence type="ECO:0000256" key="4">
    <source>
        <dbReference type="ARBA" id="ARBA00023163"/>
    </source>
</evidence>
<dbReference type="InterPro" id="IPR001849">
    <property type="entry name" value="PH_domain"/>
</dbReference>
<dbReference type="InterPro" id="IPR039425">
    <property type="entry name" value="RNA_pol_sigma-70-like"/>
</dbReference>
<dbReference type="AlphaFoldDB" id="A0A066YTR1"/>
<dbReference type="Pfam" id="PF04542">
    <property type="entry name" value="Sigma70_r2"/>
    <property type="match status" value="1"/>
</dbReference>
<dbReference type="RefSeq" id="WP_063750210.1">
    <property type="nucleotide sequence ID" value="NZ_KK853997.1"/>
</dbReference>
<dbReference type="PANTHER" id="PTHR43133">
    <property type="entry name" value="RNA POLYMERASE ECF-TYPE SIGMA FACTO"/>
    <property type="match status" value="1"/>
</dbReference>
<keyword evidence="7" id="KW-1185">Reference proteome</keyword>
<evidence type="ECO:0000313" key="7">
    <source>
        <dbReference type="Proteomes" id="UP000027178"/>
    </source>
</evidence>
<evidence type="ECO:0000256" key="1">
    <source>
        <dbReference type="ARBA" id="ARBA00010641"/>
    </source>
</evidence>
<sequence>MPAQEGPQERHRWLEALYDAHADRVLGYLLHRTDRETAQELVSETFLLAWRKQRTVPDDALPWLLATARRLLANRVRSDQRRWALAERIRTAADDAPAAAFEDRVGDREHVFRVLMLLSEADREVLLLTGWYDLTGPQAAKALGCTRAAYALRLHRARKRFRAALERQHASTATLDSEVPA</sequence>
<dbReference type="InterPro" id="IPR007627">
    <property type="entry name" value="RNA_pol_sigma70_r2"/>
</dbReference>
<evidence type="ECO:0000256" key="3">
    <source>
        <dbReference type="ARBA" id="ARBA00023082"/>
    </source>
</evidence>
<keyword evidence="2" id="KW-0805">Transcription regulation</keyword>
<reference evidence="6 7" key="1">
    <citation type="submission" date="2014-05" db="EMBL/GenBank/DDBJ databases">
        <title>Draft Genome Sequence of Kitasatospora cheerisanensis KCTC 2395.</title>
        <authorList>
            <person name="Nam D.H."/>
        </authorList>
    </citation>
    <scope>NUCLEOTIDE SEQUENCE [LARGE SCALE GENOMIC DNA]</scope>
    <source>
        <strain evidence="6 7">KCTC 2395</strain>
    </source>
</reference>
<dbReference type="PROSITE" id="PS50003">
    <property type="entry name" value="PH_DOMAIN"/>
    <property type="match status" value="1"/>
</dbReference>
<dbReference type="Gene3D" id="1.10.1740.10">
    <property type="match status" value="1"/>
</dbReference>
<protein>
    <recommendedName>
        <fullName evidence="5">PH domain-containing protein</fullName>
    </recommendedName>
</protein>
<keyword evidence="3" id="KW-0731">Sigma factor</keyword>
<dbReference type="PANTHER" id="PTHR43133:SF25">
    <property type="entry name" value="RNA POLYMERASE SIGMA FACTOR RFAY-RELATED"/>
    <property type="match status" value="1"/>
</dbReference>
<dbReference type="Gene3D" id="1.10.10.10">
    <property type="entry name" value="Winged helix-like DNA-binding domain superfamily/Winged helix DNA-binding domain"/>
    <property type="match status" value="1"/>
</dbReference>